<evidence type="ECO:0000313" key="1">
    <source>
        <dbReference type="EMBL" id="CAK7922625.1"/>
    </source>
</evidence>
<evidence type="ECO:0000313" key="2">
    <source>
        <dbReference type="Proteomes" id="UP001162060"/>
    </source>
</evidence>
<reference evidence="1" key="1">
    <citation type="submission" date="2024-01" db="EMBL/GenBank/DDBJ databases">
        <authorList>
            <person name="Webb A."/>
        </authorList>
    </citation>
    <scope>NUCLEOTIDE SEQUENCE</scope>
    <source>
        <strain evidence="1">Pm1</strain>
    </source>
</reference>
<dbReference type="Proteomes" id="UP001162060">
    <property type="component" value="Unassembled WGS sequence"/>
</dbReference>
<comment type="caution">
    <text evidence="1">The sequence shown here is derived from an EMBL/GenBank/DDBJ whole genome shotgun (WGS) entry which is preliminary data.</text>
</comment>
<dbReference type="EMBL" id="CAKLBY020000066">
    <property type="protein sequence ID" value="CAK7922625.1"/>
    <property type="molecule type" value="Genomic_DNA"/>
</dbReference>
<sequence length="34" mass="3691">MGCALLGQVNPIDDICSACPKLTNCWRHMGNTLD</sequence>
<organism evidence="1 2">
    <name type="scientific">Peronospora matthiolae</name>
    <dbReference type="NCBI Taxonomy" id="2874970"/>
    <lineage>
        <taxon>Eukaryota</taxon>
        <taxon>Sar</taxon>
        <taxon>Stramenopiles</taxon>
        <taxon>Oomycota</taxon>
        <taxon>Peronosporomycetes</taxon>
        <taxon>Peronosporales</taxon>
        <taxon>Peronosporaceae</taxon>
        <taxon>Peronospora</taxon>
    </lineage>
</organism>
<dbReference type="AlphaFoldDB" id="A0AAV1TM42"/>
<protein>
    <submittedName>
        <fullName evidence="1">Uncharacterized protein</fullName>
    </submittedName>
</protein>
<accession>A0AAV1TM42</accession>
<name>A0AAV1TM42_9STRA</name>
<proteinExistence type="predicted"/>
<gene>
    <name evidence="1" type="ORF">PM001_LOCUS7796</name>
</gene>